<dbReference type="OrthoDB" id="9807948at2"/>
<dbReference type="SMART" id="SM00897">
    <property type="entry name" value="FIST"/>
    <property type="match status" value="1"/>
</dbReference>
<accession>A0A2T5VH46</accession>
<name>A0A2T5VH46_9HYPH</name>
<dbReference type="AlphaFoldDB" id="A0A2T5VH46"/>
<gene>
    <name evidence="5" type="ORF">C8N35_1011114</name>
</gene>
<proteinExistence type="inferred from homology"/>
<evidence type="ECO:0000256" key="1">
    <source>
        <dbReference type="ARBA" id="ARBA00023224"/>
    </source>
</evidence>
<dbReference type="Pfam" id="PF08495">
    <property type="entry name" value="FIST"/>
    <property type="match status" value="1"/>
</dbReference>
<dbReference type="InterPro" id="IPR013702">
    <property type="entry name" value="FIST_domain_N"/>
</dbReference>
<dbReference type="InterPro" id="IPR004090">
    <property type="entry name" value="Chemotax_Me-accpt_rcpt"/>
</dbReference>
<dbReference type="EMBL" id="QAYG01000001">
    <property type="protein sequence ID" value="PTW63064.1"/>
    <property type="molecule type" value="Genomic_DNA"/>
</dbReference>
<evidence type="ECO:0000313" key="5">
    <source>
        <dbReference type="EMBL" id="PTW63064.1"/>
    </source>
</evidence>
<dbReference type="Pfam" id="PF10442">
    <property type="entry name" value="FIST_C"/>
    <property type="match status" value="1"/>
</dbReference>
<keyword evidence="6" id="KW-1185">Reference proteome</keyword>
<dbReference type="GO" id="GO:0006935">
    <property type="term" value="P:chemotaxis"/>
    <property type="evidence" value="ECO:0007669"/>
    <property type="project" value="InterPro"/>
</dbReference>
<dbReference type="PANTHER" id="PTHR32089:SF112">
    <property type="entry name" value="LYSOZYME-LIKE PROTEIN-RELATED"/>
    <property type="match status" value="1"/>
</dbReference>
<dbReference type="GO" id="GO:0007165">
    <property type="term" value="P:signal transduction"/>
    <property type="evidence" value="ECO:0007669"/>
    <property type="project" value="UniProtKB-KW"/>
</dbReference>
<dbReference type="PRINTS" id="PR00260">
    <property type="entry name" value="CHEMTRNSDUCR"/>
</dbReference>
<evidence type="ECO:0000256" key="3">
    <source>
        <dbReference type="PROSITE-ProRule" id="PRU00284"/>
    </source>
</evidence>
<dbReference type="Gene3D" id="1.10.287.950">
    <property type="entry name" value="Methyl-accepting chemotaxis protein"/>
    <property type="match status" value="1"/>
</dbReference>
<dbReference type="SMART" id="SM00283">
    <property type="entry name" value="MA"/>
    <property type="match status" value="1"/>
</dbReference>
<dbReference type="Pfam" id="PF00015">
    <property type="entry name" value="MCPsignal"/>
    <property type="match status" value="1"/>
</dbReference>
<comment type="similarity">
    <text evidence="2">Belongs to the methyl-accepting chemotaxis (MCP) protein family.</text>
</comment>
<dbReference type="GO" id="GO:0016020">
    <property type="term" value="C:membrane"/>
    <property type="evidence" value="ECO:0007669"/>
    <property type="project" value="InterPro"/>
</dbReference>
<dbReference type="SUPFAM" id="SSF58104">
    <property type="entry name" value="Methyl-accepting chemotaxis protein (MCP) signaling domain"/>
    <property type="match status" value="1"/>
</dbReference>
<dbReference type="RefSeq" id="WP_107988546.1">
    <property type="nucleotide sequence ID" value="NZ_QAYG01000001.1"/>
</dbReference>
<evidence type="ECO:0000256" key="2">
    <source>
        <dbReference type="ARBA" id="ARBA00029447"/>
    </source>
</evidence>
<comment type="caution">
    <text evidence="5">The sequence shown here is derived from an EMBL/GenBank/DDBJ whole genome shotgun (WGS) entry which is preliminary data.</text>
</comment>
<protein>
    <submittedName>
        <fullName evidence="5">FIST-like protein</fullName>
    </submittedName>
</protein>
<dbReference type="SMART" id="SM01204">
    <property type="entry name" value="FIST_C"/>
    <property type="match status" value="1"/>
</dbReference>
<dbReference type="InterPro" id="IPR019494">
    <property type="entry name" value="FIST_C"/>
</dbReference>
<evidence type="ECO:0000259" key="4">
    <source>
        <dbReference type="PROSITE" id="PS50111"/>
    </source>
</evidence>
<dbReference type="Proteomes" id="UP000244081">
    <property type="component" value="Unassembled WGS sequence"/>
</dbReference>
<reference evidence="5 6" key="1">
    <citation type="submission" date="2018-04" db="EMBL/GenBank/DDBJ databases">
        <title>Genomic Encyclopedia of Archaeal and Bacterial Type Strains, Phase II (KMG-II): from individual species to whole genera.</title>
        <authorList>
            <person name="Goeker M."/>
        </authorList>
    </citation>
    <scope>NUCLEOTIDE SEQUENCE [LARGE SCALE GENOMIC DNA]</scope>
    <source>
        <strain evidence="5 6">DSM 23382</strain>
    </source>
</reference>
<dbReference type="PANTHER" id="PTHR32089">
    <property type="entry name" value="METHYL-ACCEPTING CHEMOTAXIS PROTEIN MCPB"/>
    <property type="match status" value="1"/>
</dbReference>
<evidence type="ECO:0000313" key="6">
    <source>
        <dbReference type="Proteomes" id="UP000244081"/>
    </source>
</evidence>
<dbReference type="InterPro" id="IPR004089">
    <property type="entry name" value="MCPsignal_dom"/>
</dbReference>
<sequence length="677" mass="73024">MLKLMKSRSAAVEQVTVAPDVDCQAGASPTTDVQVDPVHSLLTNDRLEGLSEADFRFAGAEAALVVAFISPNVDFTATVRAIQKLAGGARVVATTTAGELCSGGERSVYCGADGDWKSVVVQAFSPRLIAEVDVFAVPLHCQDIRTGATPMDRDTRISRICAGLDKVRPSFAIDPRTCFALTFIDGLSNSENYFMEAVYRSARFPCVFVGGSAGGKLDFKQTQLHDGKQALENHALLIFVRLAPGNRYGVMKSQNFKVTGPNFVVVDADLDHRTVSAVLNPKTGDVVSLVDALAQTLSTTPDRVAEKLGGRAFGINLQGEIFVRSVAGIDVEGGTVSFYCDIGPGDELVLLEPTDFLQQTQQDVAAYLRGKPKPAAVLMNDCILRRLSNGDKLAQARNIWPVQAAGFSTFGELFGININQTLVALVFFADVQEDYADELIDNFANYYARFVEYFTRRRLNQVMMLNTLRSRVIADIVDHLSITGEVEGVLGEVSQVGGIIDGIRNAMGSGAAAGHNDRSNNTEQLAGKFQSLSDSLSALRQVLSIIDNITGQTNLLALNATIEAARAGEAGKGFSVVAGEVKKLANDTKSSLGKTQAAVGDIEISLEQLGEIIEATKEQIAREGDRYKDVIVQVEEIFDQSGNIERSLNDLNDILATHRDGVGKVMRQIEFLKQLDT</sequence>
<dbReference type="PROSITE" id="PS50111">
    <property type="entry name" value="CHEMOTAXIS_TRANSDUC_2"/>
    <property type="match status" value="1"/>
</dbReference>
<organism evidence="5 6">
    <name type="scientific">Breoghania corrubedonensis</name>
    <dbReference type="NCBI Taxonomy" id="665038"/>
    <lineage>
        <taxon>Bacteria</taxon>
        <taxon>Pseudomonadati</taxon>
        <taxon>Pseudomonadota</taxon>
        <taxon>Alphaproteobacteria</taxon>
        <taxon>Hyphomicrobiales</taxon>
        <taxon>Stappiaceae</taxon>
        <taxon>Breoghania</taxon>
    </lineage>
</organism>
<feature type="domain" description="Methyl-accepting transducer" evidence="4">
    <location>
        <begin position="522"/>
        <end position="673"/>
    </location>
</feature>
<dbReference type="GO" id="GO:0004888">
    <property type="term" value="F:transmembrane signaling receptor activity"/>
    <property type="evidence" value="ECO:0007669"/>
    <property type="project" value="InterPro"/>
</dbReference>
<keyword evidence="1 3" id="KW-0807">Transducer</keyword>